<dbReference type="SUPFAM" id="SSF51905">
    <property type="entry name" value="FAD/NAD(P)-binding domain"/>
    <property type="match status" value="1"/>
</dbReference>
<dbReference type="AlphaFoldDB" id="A0A1H5TJA7"/>
<proteinExistence type="predicted"/>
<accession>A0A1H5TJA7</accession>
<gene>
    <name evidence="1" type="ORF">SAMN03080598_00757</name>
</gene>
<evidence type="ECO:0000313" key="2">
    <source>
        <dbReference type="Proteomes" id="UP000236736"/>
    </source>
</evidence>
<keyword evidence="2" id="KW-1185">Reference proteome</keyword>
<evidence type="ECO:0000313" key="1">
    <source>
        <dbReference type="EMBL" id="SEF62181.1"/>
    </source>
</evidence>
<dbReference type="InterPro" id="IPR036188">
    <property type="entry name" value="FAD/NAD-bd_sf"/>
</dbReference>
<dbReference type="Gene3D" id="3.50.50.60">
    <property type="entry name" value="FAD/NAD(P)-binding domain"/>
    <property type="match status" value="1"/>
</dbReference>
<dbReference type="EMBL" id="FNVR01000003">
    <property type="protein sequence ID" value="SEF62181.1"/>
    <property type="molecule type" value="Genomic_DNA"/>
</dbReference>
<name>A0A1H5TJA7_9BACT</name>
<reference evidence="2" key="1">
    <citation type="submission" date="2016-10" db="EMBL/GenBank/DDBJ databases">
        <authorList>
            <person name="Varghese N."/>
            <person name="Submissions S."/>
        </authorList>
    </citation>
    <scope>NUCLEOTIDE SEQUENCE [LARGE SCALE GENOMIC DNA]</scope>
    <source>
        <strain evidence="2">DSM 17298</strain>
    </source>
</reference>
<organism evidence="1 2">
    <name type="scientific">Algoriphagus boritolerans DSM 17298 = JCM 18970</name>
    <dbReference type="NCBI Taxonomy" id="1120964"/>
    <lineage>
        <taxon>Bacteria</taxon>
        <taxon>Pseudomonadati</taxon>
        <taxon>Bacteroidota</taxon>
        <taxon>Cytophagia</taxon>
        <taxon>Cytophagales</taxon>
        <taxon>Cyclobacteriaceae</taxon>
        <taxon>Algoriphagus</taxon>
    </lineage>
</organism>
<protein>
    <submittedName>
        <fullName evidence="1">Lycopene beta-cyclase</fullName>
    </submittedName>
</protein>
<dbReference type="STRING" id="1120964.GCA_001313265_06973"/>
<dbReference type="Pfam" id="PF05834">
    <property type="entry name" value="Lycopene_cycl"/>
    <property type="match status" value="1"/>
</dbReference>
<sequence length="391" mass="45188">MVWRTAYFFTLMESYDYIFAGAGCAGLSLLHYLLESELKDSKILLIDPKINEIPDKTWCYWAENPLEIHPTEHIHSWNNLSFISNKSKITTNLGNLNYYHLNSLDFYRSIFKKLENHPQIKLVQDEVIELAEAKDTVIVKTKNQGFLQANQVFDSRLNENDFKSNSSLKQVFSGWRIKTESELFDPESLILMEFPEGNSPEFEFFYILPFSKTEALIEYTLYSKEAVSDKKLKTSLENYLTKNLGHTPFEITFQESGIIPMSTRLKTPKAQKKVLKIGTAAGWTKASTGYTFHTIQSNCKKIVKALEQGDILKLQIKRSARFAFYDNILLNVAHKWPERLQGIFLDLFTSSSADVVLRFLNEETSLTEELKLLGKLRFSIFIKSLMSYETH</sequence>
<dbReference type="Proteomes" id="UP000236736">
    <property type="component" value="Unassembled WGS sequence"/>
</dbReference>